<comment type="caution">
    <text evidence="5">The sequence shown here is derived from an EMBL/GenBank/DDBJ whole genome shotgun (WGS) entry which is preliminary data.</text>
</comment>
<dbReference type="InterPro" id="IPR001845">
    <property type="entry name" value="HTH_ArsR_DNA-bd_dom"/>
</dbReference>
<dbReference type="InterPro" id="IPR036388">
    <property type="entry name" value="WH-like_DNA-bd_sf"/>
</dbReference>
<protein>
    <submittedName>
        <fullName evidence="5">Transcriptional regulator</fullName>
    </submittedName>
</protein>
<evidence type="ECO:0000256" key="2">
    <source>
        <dbReference type="ARBA" id="ARBA00023125"/>
    </source>
</evidence>
<proteinExistence type="predicted"/>
<keyword evidence="2" id="KW-0238">DNA-binding</keyword>
<dbReference type="InterPro" id="IPR011991">
    <property type="entry name" value="ArsR-like_HTH"/>
</dbReference>
<evidence type="ECO:0000259" key="4">
    <source>
        <dbReference type="PROSITE" id="PS50987"/>
    </source>
</evidence>
<keyword evidence="3" id="KW-0804">Transcription</keyword>
<reference evidence="5" key="2">
    <citation type="submission" date="2023-01" db="EMBL/GenBank/DDBJ databases">
        <title>Draft genome sequence of Maritalea porphyrae strain NBRC 107169.</title>
        <authorList>
            <person name="Sun Q."/>
            <person name="Mori K."/>
        </authorList>
    </citation>
    <scope>NUCLEOTIDE SEQUENCE</scope>
    <source>
        <strain evidence="5">NBRC 107169</strain>
    </source>
</reference>
<dbReference type="CDD" id="cd00090">
    <property type="entry name" value="HTH_ARSR"/>
    <property type="match status" value="1"/>
</dbReference>
<reference evidence="5" key="1">
    <citation type="journal article" date="2014" name="Int. J. Syst. Evol. Microbiol.">
        <title>Complete genome of a new Firmicutes species belonging to the dominant human colonic microbiota ('Ruminococcus bicirculans') reveals two chromosomes and a selective capacity to utilize plant glucans.</title>
        <authorList>
            <consortium name="NISC Comparative Sequencing Program"/>
            <person name="Wegmann U."/>
            <person name="Louis P."/>
            <person name="Goesmann A."/>
            <person name="Henrissat B."/>
            <person name="Duncan S.H."/>
            <person name="Flint H.J."/>
        </authorList>
    </citation>
    <scope>NUCLEOTIDE SEQUENCE</scope>
    <source>
        <strain evidence="5">NBRC 107169</strain>
    </source>
</reference>
<dbReference type="InterPro" id="IPR051011">
    <property type="entry name" value="Metal_resp_trans_reg"/>
</dbReference>
<dbReference type="PANTHER" id="PTHR43132">
    <property type="entry name" value="ARSENICAL RESISTANCE OPERON REPRESSOR ARSR-RELATED"/>
    <property type="match status" value="1"/>
</dbReference>
<keyword evidence="1" id="KW-0805">Transcription regulation</keyword>
<dbReference type="PROSITE" id="PS50987">
    <property type="entry name" value="HTH_ARSR_2"/>
    <property type="match status" value="1"/>
</dbReference>
<dbReference type="PANTHER" id="PTHR43132:SF2">
    <property type="entry name" value="ARSENICAL RESISTANCE OPERON REPRESSOR ARSR-RELATED"/>
    <property type="match status" value="1"/>
</dbReference>
<dbReference type="InterPro" id="IPR036390">
    <property type="entry name" value="WH_DNA-bd_sf"/>
</dbReference>
<keyword evidence="6" id="KW-1185">Reference proteome</keyword>
<dbReference type="PRINTS" id="PR00778">
    <property type="entry name" value="HTHARSR"/>
</dbReference>
<sequence>MALPKLSENSSPEEVRDMMEQARKASDLLKALSHESRMLILCILSEGEKSVSDLERIMSMPQASVSQLLARLRFDKLVNTRREGRTIYYSIANNEVSAIIAQLYELFCADEKQDNTDE</sequence>
<accession>A0ABQ5UKW8</accession>
<feature type="domain" description="HTH arsR-type" evidence="4">
    <location>
        <begin position="17"/>
        <end position="111"/>
    </location>
</feature>
<evidence type="ECO:0000313" key="5">
    <source>
        <dbReference type="EMBL" id="GLQ15933.1"/>
    </source>
</evidence>
<dbReference type="SUPFAM" id="SSF46785">
    <property type="entry name" value="Winged helix' DNA-binding domain"/>
    <property type="match status" value="1"/>
</dbReference>
<evidence type="ECO:0000256" key="3">
    <source>
        <dbReference type="ARBA" id="ARBA00023163"/>
    </source>
</evidence>
<dbReference type="Proteomes" id="UP001161405">
    <property type="component" value="Unassembled WGS sequence"/>
</dbReference>
<dbReference type="Pfam" id="PF01022">
    <property type="entry name" value="HTH_5"/>
    <property type="match status" value="1"/>
</dbReference>
<dbReference type="SMART" id="SM00418">
    <property type="entry name" value="HTH_ARSR"/>
    <property type="match status" value="1"/>
</dbReference>
<organism evidence="5 6">
    <name type="scientific">Maritalea porphyrae</name>
    <dbReference type="NCBI Taxonomy" id="880732"/>
    <lineage>
        <taxon>Bacteria</taxon>
        <taxon>Pseudomonadati</taxon>
        <taxon>Pseudomonadota</taxon>
        <taxon>Alphaproteobacteria</taxon>
        <taxon>Hyphomicrobiales</taxon>
        <taxon>Devosiaceae</taxon>
        <taxon>Maritalea</taxon>
    </lineage>
</organism>
<evidence type="ECO:0000313" key="6">
    <source>
        <dbReference type="Proteomes" id="UP001161405"/>
    </source>
</evidence>
<dbReference type="EMBL" id="BSNI01000001">
    <property type="protein sequence ID" value="GLQ15933.1"/>
    <property type="molecule type" value="Genomic_DNA"/>
</dbReference>
<evidence type="ECO:0000256" key="1">
    <source>
        <dbReference type="ARBA" id="ARBA00023015"/>
    </source>
</evidence>
<gene>
    <name evidence="5" type="ORF">GCM10007879_01820</name>
</gene>
<dbReference type="NCBIfam" id="NF033788">
    <property type="entry name" value="HTH_metalloreg"/>
    <property type="match status" value="1"/>
</dbReference>
<name>A0ABQ5UKW8_9HYPH</name>
<dbReference type="Gene3D" id="1.10.10.10">
    <property type="entry name" value="Winged helix-like DNA-binding domain superfamily/Winged helix DNA-binding domain"/>
    <property type="match status" value="1"/>
</dbReference>
<dbReference type="RefSeq" id="WP_284361091.1">
    <property type="nucleotide sequence ID" value="NZ_BSNI01000001.1"/>
</dbReference>